<gene>
    <name evidence="1" type="ORF">G6W56_30340</name>
</gene>
<organism evidence="1 2">
    <name type="scientific">Streptomyces fungicidicus</name>
    <dbReference type="NCBI Taxonomy" id="68203"/>
    <lineage>
        <taxon>Bacteria</taxon>
        <taxon>Bacillati</taxon>
        <taxon>Actinomycetota</taxon>
        <taxon>Actinomycetes</taxon>
        <taxon>Kitasatosporales</taxon>
        <taxon>Streptomycetaceae</taxon>
        <taxon>Streptomyces</taxon>
    </lineage>
</organism>
<dbReference type="Proteomes" id="UP000556843">
    <property type="component" value="Unassembled WGS sequence"/>
</dbReference>
<dbReference type="EMBL" id="JAANNW010000065">
    <property type="protein sequence ID" value="NUV78287.1"/>
    <property type="molecule type" value="Genomic_DNA"/>
</dbReference>
<sequence length="1574" mass="163735">RLRRAGVSSFGISGTNAHVILEQPEPVTESGLEETDGTTAPSGVQPWVLSARTEEALRAQAARLADFLTDAPADVRDVALSLATQRTLFDHRAVVLGADLETALTSLRALAAGAPDAAVAEGMAGNGRTAFLFSGQGSQRLGMGRDLYERFPVFAEAFDAVCAELDAHLDRPLREVVWGEDAELLNRTAYAQPGLFAVEVALFRLVESWGVRPEFVAGHSIGEVAAAHVAGVFTLADAAALVAARGRLMQALPEGGAMAAVEATCAEVLPHLTGDLSIAAVNGPSSVVVSGSEASVESVAEVFRELGRRVSRLRVSHAFHSPLMEPMLHAFREVVEGLSFAAPRIPLVSNVTGTLGERGQVDEPEYWVTHVREAVRFDDGVRALAEEGVTRFVEVGPDGVLSGMARESAGEDAVLVPLLRKDREETGSALSALGRLHTVGVDVDWSGFLVGARPVDLPTYAFQKQRYWPEATLPRAGDVRFAGIGAAGHPLLGAAVELAGGDGADGVVLTGRLSTRSHPWLADHVVQGTVLVPGTALLEMAVRAADEAGCGSVEELTLSAPLVLPERGALQIQIRVAAPDEDGRRALGVHARTEDDDGAPWTVHATGTLAPETLAPASFDATVWPPRDAAPVDVTDCYERLAEAGFAYGPAFQGLRAAWRHGDALYAEVALAEGADGDAFGLHPALFDAALHAFALADDGRGGVPFSWGGVTLHASGATALRVRLARDADGTMALALADPAGSPVATVHSLTVRPLTTGQLTTPARDSLYQVEWVPARTVDGPADTGAVAVLGEARSAVPTADGFVTYATLEELAAAEEVPSTVLVAASDDADGTDPAQAAHTAAARALALARSWLAEDRFAGSRLVFVTASTGRTTGLADAATRGLVRSAISEHPGRFSLLELPADADTTSLRSALASGEAESAVRDGEVRVPRLARVTPEATEGPRWDALTGPVLITGGTGGLGRVLARHLVMTHGVRDLLLVSRSGATAEGAAELVTELTEAGAHVAVEACDAADADAVAGLVTRHGVRAVVHAAGVIDDATLASLTAERVAAVLRPKVDAAWNLHEATRDLGLEAFVVFSSVAGTFGSAGQGAYAAGNAFLDALVEYRRALGLPGVSLVWGPWAQDAGMTRELSETDRRRIARSGLPPVAAEQGTALFDAALASGEPVLLPVRLDLPALRAQGEVPPLLSGLIRTPVRRTAAAAGSAAATGLAARLAGLAEAERREVLLDLVRGQIAVVLGHSGAQTVNPHRAFQDLGFDSLTAVELRNRLGKVTGLRLPATVVFDYPTADLLAGHLLNGVLGTEPSVAVPVTALPSVADDPVVIVGMACRYPGGVTSPEDLWSIVSDGVDAVGDFPSDRGWDVESLYSEDRGVPGTTYTRSGGFLHDAPEFDPEFFGMSPREAVSTDAQQRLLLETTWEAIERSGIDPVSLRGSQTGVFAGVMYNDYGSILTDDQYEGYRGNGSAGSIASGRVSYTFGFEGPAVTVDTACSSSLVAMHWAAQALRSGECSLAVAGGVTVMATPTAFVEFSRQGALSPDSRCKAFSDAADGAGWSEGVGMVVLERLSDAR</sequence>
<reference evidence="1" key="1">
    <citation type="submission" date="2020-03" db="EMBL/GenBank/DDBJ databases">
        <title>Complete genome sequence of sixteen Streptomyces strains facilitates identification of candidate genes involved in plant growth-promotion in grain legumes and cereals.</title>
        <authorList>
            <person name="Gopalakrishnan S."/>
            <person name="Thakur V."/>
            <person name="Saxena R."/>
            <person name="Vadlamudi S."/>
            <person name="Purohit S."/>
            <person name="Kumar V."/>
            <person name="Rathore A."/>
            <person name="Chitikineni A."/>
            <person name="Varshney R.K."/>
        </authorList>
    </citation>
    <scope>NUCLEOTIDE SEQUENCE</scope>
    <source>
        <strain evidence="1">CAI-93</strain>
    </source>
</reference>
<keyword evidence="2" id="KW-1185">Reference proteome</keyword>
<evidence type="ECO:0000313" key="2">
    <source>
        <dbReference type="Proteomes" id="UP000556843"/>
    </source>
</evidence>
<protein>
    <submittedName>
        <fullName evidence="1">SDR family NAD(P)-dependent oxidoreductase</fullName>
    </submittedName>
</protein>
<proteinExistence type="predicted"/>
<name>A0ACC7Y8V0_9ACTN</name>
<feature type="non-terminal residue" evidence="1">
    <location>
        <position position="1574"/>
    </location>
</feature>
<feature type="non-terminal residue" evidence="1">
    <location>
        <position position="1"/>
    </location>
</feature>
<comment type="caution">
    <text evidence="1">The sequence shown here is derived from an EMBL/GenBank/DDBJ whole genome shotgun (WGS) entry which is preliminary data.</text>
</comment>
<accession>A0ACC7Y8V0</accession>
<evidence type="ECO:0000313" key="1">
    <source>
        <dbReference type="EMBL" id="NUV78287.1"/>
    </source>
</evidence>